<keyword evidence="1" id="KW-0004">4Fe-4S</keyword>
<dbReference type="GO" id="GO:0005525">
    <property type="term" value="F:GTP binding"/>
    <property type="evidence" value="ECO:0007669"/>
    <property type="project" value="InterPro"/>
</dbReference>
<dbReference type="InterPro" id="IPR007202">
    <property type="entry name" value="4Fe-4S_dom"/>
</dbReference>
<evidence type="ECO:0000259" key="5">
    <source>
        <dbReference type="PROSITE" id="PS51656"/>
    </source>
</evidence>
<organism evidence="7 8">
    <name type="scientific">Thermoproteota archaeon</name>
    <dbReference type="NCBI Taxonomy" id="2056631"/>
    <lineage>
        <taxon>Archaea</taxon>
        <taxon>Thermoproteota</taxon>
    </lineage>
</organism>
<dbReference type="Gene3D" id="1.10.15.40">
    <property type="entry name" value="Electron transport complex subunit B, putative Fe-S cluster"/>
    <property type="match status" value="1"/>
</dbReference>
<feature type="domain" description="4Fe-4S" evidence="5">
    <location>
        <begin position="164"/>
        <end position="224"/>
    </location>
</feature>
<reference evidence="8 9" key="1">
    <citation type="submission" date="2018-06" db="EMBL/GenBank/DDBJ databases">
        <title>Extensive metabolic versatility and redundancy in microbially diverse, dynamic hydrothermal sediments.</title>
        <authorList>
            <person name="Dombrowski N."/>
            <person name="Teske A."/>
            <person name="Baker B.J."/>
        </authorList>
    </citation>
    <scope>NUCLEOTIDE SEQUENCE [LARGE SCALE GENOMIC DNA]</scope>
    <source>
        <strain evidence="7">B34_G17</strain>
        <strain evidence="6">B66_G16</strain>
    </source>
</reference>
<dbReference type="PROSITE" id="PS51656">
    <property type="entry name" value="4FE4S"/>
    <property type="match status" value="1"/>
</dbReference>
<dbReference type="EMBL" id="QMQV01000011">
    <property type="protein sequence ID" value="RLE50190.1"/>
    <property type="molecule type" value="Genomic_DNA"/>
</dbReference>
<dbReference type="Proteomes" id="UP000278475">
    <property type="component" value="Unassembled WGS sequence"/>
</dbReference>
<dbReference type="InterPro" id="IPR027417">
    <property type="entry name" value="P-loop_NTPase"/>
</dbReference>
<dbReference type="EMBL" id="QMQX01000150">
    <property type="protein sequence ID" value="RLE50852.1"/>
    <property type="molecule type" value="Genomic_DNA"/>
</dbReference>
<evidence type="ECO:0000313" key="6">
    <source>
        <dbReference type="EMBL" id="RLE50190.1"/>
    </source>
</evidence>
<name>A0A497EUZ8_9CREN</name>
<evidence type="ECO:0000256" key="3">
    <source>
        <dbReference type="ARBA" id="ARBA00023004"/>
    </source>
</evidence>
<dbReference type="GO" id="GO:0046872">
    <property type="term" value="F:metal ion binding"/>
    <property type="evidence" value="ECO:0007669"/>
    <property type="project" value="UniProtKB-KW"/>
</dbReference>
<accession>A0A497EUZ8</accession>
<evidence type="ECO:0000256" key="1">
    <source>
        <dbReference type="ARBA" id="ARBA00022485"/>
    </source>
</evidence>
<dbReference type="Gene3D" id="3.40.50.300">
    <property type="entry name" value="P-loop containing nucleotide triphosphate hydrolases"/>
    <property type="match status" value="1"/>
</dbReference>
<protein>
    <recommendedName>
        <fullName evidence="5">4Fe-4S domain-containing protein</fullName>
    </recommendedName>
</protein>
<dbReference type="PANTHER" id="PTHR40072">
    <property type="entry name" value="MOLYBDOPTERIN-GUANINE DINUCLEOTIDE BIOSYNTHESIS ADAPTER PROTEIN-RELATED"/>
    <property type="match status" value="1"/>
</dbReference>
<evidence type="ECO:0000313" key="9">
    <source>
        <dbReference type="Proteomes" id="UP000278475"/>
    </source>
</evidence>
<dbReference type="InterPro" id="IPR004435">
    <property type="entry name" value="MobB_dom"/>
</dbReference>
<dbReference type="Pfam" id="PF03205">
    <property type="entry name" value="MobB"/>
    <property type="match status" value="1"/>
</dbReference>
<dbReference type="SUPFAM" id="SSF52540">
    <property type="entry name" value="P-loop containing nucleoside triphosphate hydrolases"/>
    <property type="match status" value="1"/>
</dbReference>
<dbReference type="AlphaFoldDB" id="A0A497EUZ8"/>
<keyword evidence="4" id="KW-0411">Iron-sulfur</keyword>
<evidence type="ECO:0000313" key="7">
    <source>
        <dbReference type="EMBL" id="RLE50852.1"/>
    </source>
</evidence>
<dbReference type="InterPro" id="IPR052539">
    <property type="entry name" value="MGD_biosynthesis_adapter"/>
</dbReference>
<gene>
    <name evidence="6" type="ORF">DRJ31_02245</name>
    <name evidence="7" type="ORF">DRJ33_06970</name>
</gene>
<keyword evidence="3" id="KW-0408">Iron</keyword>
<dbReference type="Pfam" id="PF04060">
    <property type="entry name" value="FeS"/>
    <property type="match status" value="1"/>
</dbReference>
<sequence>MQVAPAICIVAAHRFSGKTALTSSLIKALKSMGYCVASAKHIHGSIDVEDKDTRIHGEAGARFTIAVSDEGLATFEWGRKASIEEISIGLLERGFKGLIICEGFKHSTLPKIAIISGEEDEKLVESLDNIVALVADQKLLAKLKQKYVGIPIFSFNNYEEIALFAKNIVAEKLLERMPKANCRRCGYESCQDLVESFLKGKASLKNCKLLQLRQAELEVNGVKIPLSQYPQQVFADVVSSLVKSLKGIPEEVQEINLKIKLSSAPR</sequence>
<proteinExistence type="predicted"/>
<evidence type="ECO:0000256" key="2">
    <source>
        <dbReference type="ARBA" id="ARBA00022723"/>
    </source>
</evidence>
<keyword evidence="2" id="KW-0479">Metal-binding</keyword>
<dbReference type="PANTHER" id="PTHR40072:SF1">
    <property type="entry name" value="MOLYBDOPTERIN-GUANINE DINUCLEOTIDE BIOSYNTHESIS ADAPTER PROTEIN"/>
    <property type="match status" value="1"/>
</dbReference>
<evidence type="ECO:0000313" key="8">
    <source>
        <dbReference type="Proteomes" id="UP000272051"/>
    </source>
</evidence>
<evidence type="ECO:0000256" key="4">
    <source>
        <dbReference type="ARBA" id="ARBA00023014"/>
    </source>
</evidence>
<comment type="caution">
    <text evidence="7">The sequence shown here is derived from an EMBL/GenBank/DDBJ whole genome shotgun (WGS) entry which is preliminary data.</text>
</comment>
<dbReference type="GO" id="GO:0006777">
    <property type="term" value="P:Mo-molybdopterin cofactor biosynthetic process"/>
    <property type="evidence" value="ECO:0007669"/>
    <property type="project" value="InterPro"/>
</dbReference>
<dbReference type="Proteomes" id="UP000272051">
    <property type="component" value="Unassembled WGS sequence"/>
</dbReference>
<dbReference type="GO" id="GO:0051539">
    <property type="term" value="F:4 iron, 4 sulfur cluster binding"/>
    <property type="evidence" value="ECO:0007669"/>
    <property type="project" value="UniProtKB-KW"/>
</dbReference>